<dbReference type="AlphaFoldDB" id="A0AB34JRA6"/>
<dbReference type="Proteomes" id="UP001515480">
    <property type="component" value="Unassembled WGS sequence"/>
</dbReference>
<protein>
    <recommendedName>
        <fullName evidence="4">Transmembrane protein 138</fullName>
    </recommendedName>
</protein>
<feature type="transmembrane region" description="Helical" evidence="1">
    <location>
        <begin position="32"/>
        <end position="49"/>
    </location>
</feature>
<accession>A0AB34JRA6</accession>
<dbReference type="EMBL" id="JBGBPQ010000006">
    <property type="protein sequence ID" value="KAL1523327.1"/>
    <property type="molecule type" value="Genomic_DNA"/>
</dbReference>
<gene>
    <name evidence="2" type="ORF">AB1Y20_018273</name>
</gene>
<organism evidence="2 3">
    <name type="scientific">Prymnesium parvum</name>
    <name type="common">Toxic golden alga</name>
    <dbReference type="NCBI Taxonomy" id="97485"/>
    <lineage>
        <taxon>Eukaryota</taxon>
        <taxon>Haptista</taxon>
        <taxon>Haptophyta</taxon>
        <taxon>Prymnesiophyceae</taxon>
        <taxon>Prymnesiales</taxon>
        <taxon>Prymnesiaceae</taxon>
        <taxon>Prymnesium</taxon>
    </lineage>
</organism>
<keyword evidence="3" id="KW-1185">Reference proteome</keyword>
<reference evidence="2 3" key="1">
    <citation type="journal article" date="2024" name="Science">
        <title>Giant polyketide synthase enzymes in the biosynthesis of giant marine polyether toxins.</title>
        <authorList>
            <person name="Fallon T.R."/>
            <person name="Shende V.V."/>
            <person name="Wierzbicki I.H."/>
            <person name="Pendleton A.L."/>
            <person name="Watervoot N.F."/>
            <person name="Auber R.P."/>
            <person name="Gonzalez D.J."/>
            <person name="Wisecaver J.H."/>
            <person name="Moore B.S."/>
        </authorList>
    </citation>
    <scope>NUCLEOTIDE SEQUENCE [LARGE SCALE GENOMIC DNA]</scope>
    <source>
        <strain evidence="2 3">12B1</strain>
    </source>
</reference>
<feature type="transmembrane region" description="Helical" evidence="1">
    <location>
        <begin position="70"/>
        <end position="88"/>
    </location>
</feature>
<sequence length="252" mass="28325">MHTPSTGNGLIYYGVMSGKAAAPEQCGLLKNFFTRLGVLALAALIYAAYTRYRMYKGYDKRSFGEFGAMFFNLCAHQAVGGLLLLAYSMHEPGLDPLVWYSASFDFEFFFTMLYIKAVKQTLAPICFKAYERATGTKLYLGQVGDQTEPFVFRYFVVQFAVSVCVVGFTSRILSLSTISFLQNSYMPVDLLFMLASFYHSLPISCDAQAVLALYVKPSVLDALTFTLSDWLLSTKKTQVLPYRQPTRQKLLL</sequence>
<keyword evidence="1" id="KW-0812">Transmembrane</keyword>
<comment type="caution">
    <text evidence="2">The sequence shown here is derived from an EMBL/GenBank/DDBJ whole genome shotgun (WGS) entry which is preliminary data.</text>
</comment>
<evidence type="ECO:0000256" key="1">
    <source>
        <dbReference type="SAM" id="Phobius"/>
    </source>
</evidence>
<evidence type="ECO:0008006" key="4">
    <source>
        <dbReference type="Google" id="ProtNLM"/>
    </source>
</evidence>
<proteinExistence type="predicted"/>
<evidence type="ECO:0000313" key="3">
    <source>
        <dbReference type="Proteomes" id="UP001515480"/>
    </source>
</evidence>
<feature type="transmembrane region" description="Helical" evidence="1">
    <location>
        <begin position="108"/>
        <end position="130"/>
    </location>
</feature>
<keyword evidence="1" id="KW-1133">Transmembrane helix</keyword>
<feature type="transmembrane region" description="Helical" evidence="1">
    <location>
        <begin position="151"/>
        <end position="170"/>
    </location>
</feature>
<keyword evidence="1" id="KW-0472">Membrane</keyword>
<name>A0AB34JRA6_PRYPA</name>
<evidence type="ECO:0000313" key="2">
    <source>
        <dbReference type="EMBL" id="KAL1523327.1"/>
    </source>
</evidence>